<accession>A0A4R2LLF0</accession>
<sequence length="538" mass="60419">MKKIVRTVGITLVFALVSFYFTLPALNLRSPAFYSWLIEVAVIYIIASLIGTFSIADLRSRTVDFKFLKNNAKAGLIVVILSLAVLGIGQVASHQFFHAGAYQKLMPVENREFSEDITQVSMNDVPIVDRDSAVRLGNRKIGELVNLISQFEVDEYSYSYTQINFKDVPTRVAPLRYGNIIKWFNNRSEGIPGYISVNMATQDVDLVQLEQGIKYSPGEYFFRDLDRHLRFKYPTKIFEDYSFEVDDEGKPYWICPVINYTIGLFGGRDVVGIVIVDACNGDSTYYDIKDCPEWVDRAYSADIIVEQINYWGQYKNGYINTLIGQKDVCMTSGGYNYLALDDDVWLYTGLTSVGNDESNIGLVLVNMRTKEAHYYIVSGATEYSAMESAEGQVQNLAYNATFPVLLNIGSQPTYLVSLKDNAGLVKKFAFVNVEKYQQVAIGDTLNEAYSVYVKLLSSGQMIDTGDLSEITGSVVQVDSAVKDGNTYFYVQISGSDKVFVASIQLNDVLAVLKPEDRVTINYVDSEDTFVMMNQIEKK</sequence>
<gene>
    <name evidence="2" type="ORF">EV212_101317</name>
</gene>
<name>A0A4R2LLF0_9FIRM</name>
<evidence type="ECO:0000256" key="1">
    <source>
        <dbReference type="SAM" id="Phobius"/>
    </source>
</evidence>
<comment type="caution">
    <text evidence="2">The sequence shown here is derived from an EMBL/GenBank/DDBJ whole genome shotgun (WGS) entry which is preliminary data.</text>
</comment>
<keyword evidence="1" id="KW-1133">Transmembrane helix</keyword>
<feature type="transmembrane region" description="Helical" evidence="1">
    <location>
        <begin position="32"/>
        <end position="53"/>
    </location>
</feature>
<dbReference type="EMBL" id="SLXA01000001">
    <property type="protein sequence ID" value="TCO86527.1"/>
    <property type="molecule type" value="Genomic_DNA"/>
</dbReference>
<organism evidence="2 3">
    <name type="scientific">Frisingicoccus caecimuris</name>
    <dbReference type="NCBI Taxonomy" id="1796636"/>
    <lineage>
        <taxon>Bacteria</taxon>
        <taxon>Bacillati</taxon>
        <taxon>Bacillota</taxon>
        <taxon>Clostridia</taxon>
        <taxon>Lachnospirales</taxon>
        <taxon>Lachnospiraceae</taxon>
        <taxon>Frisingicoccus</taxon>
    </lineage>
</organism>
<dbReference type="OrthoDB" id="3169575at2"/>
<dbReference type="AlphaFoldDB" id="A0A4R2LLF0"/>
<protein>
    <recommendedName>
        <fullName evidence="4">CvpA family protein</fullName>
    </recommendedName>
</protein>
<keyword evidence="1" id="KW-0812">Transmembrane</keyword>
<evidence type="ECO:0008006" key="4">
    <source>
        <dbReference type="Google" id="ProtNLM"/>
    </source>
</evidence>
<feature type="transmembrane region" description="Helical" evidence="1">
    <location>
        <begin position="74"/>
        <end position="97"/>
    </location>
</feature>
<proteinExistence type="predicted"/>
<evidence type="ECO:0000313" key="2">
    <source>
        <dbReference type="EMBL" id="TCO86527.1"/>
    </source>
</evidence>
<feature type="transmembrane region" description="Helical" evidence="1">
    <location>
        <begin position="7"/>
        <end position="26"/>
    </location>
</feature>
<keyword evidence="1" id="KW-0472">Membrane</keyword>
<reference evidence="2 3" key="1">
    <citation type="submission" date="2019-03" db="EMBL/GenBank/DDBJ databases">
        <title>Genomic Encyclopedia of Type Strains, Phase IV (KMG-IV): sequencing the most valuable type-strain genomes for metagenomic binning, comparative biology and taxonomic classification.</title>
        <authorList>
            <person name="Goeker M."/>
        </authorList>
    </citation>
    <scope>NUCLEOTIDE SEQUENCE [LARGE SCALE GENOMIC DNA]</scope>
    <source>
        <strain evidence="2 3">DSM 28559</strain>
    </source>
</reference>
<evidence type="ECO:0000313" key="3">
    <source>
        <dbReference type="Proteomes" id="UP000295711"/>
    </source>
</evidence>
<dbReference type="Proteomes" id="UP000295711">
    <property type="component" value="Unassembled WGS sequence"/>
</dbReference>
<keyword evidence="3" id="KW-1185">Reference proteome</keyword>
<dbReference type="RefSeq" id="WP_132087838.1">
    <property type="nucleotide sequence ID" value="NZ_JANKAQ010000002.1"/>
</dbReference>